<dbReference type="Pfam" id="PF02538">
    <property type="entry name" value="Hydantoinase_B"/>
    <property type="match status" value="1"/>
</dbReference>
<evidence type="ECO:0000259" key="1">
    <source>
        <dbReference type="Pfam" id="PF02538"/>
    </source>
</evidence>
<dbReference type="PANTHER" id="PTHR11365:SF23">
    <property type="entry name" value="HYPOTHETICAL 5-OXOPROLINASE (EUROFUNG)-RELATED"/>
    <property type="match status" value="1"/>
</dbReference>
<sequence>RLREDLWQLLLLNSRCPHLLDGDLRAMLGSTRIGAERIAALVADLGVAQGRRYLAAILEHAERMMRAELARLPDGRWQGEDGSDTDCFDAVEVRVRVTVRIEGDAILFDFAGTDPQTRGFKNSSLANTCSSVYMALGAFLDADLPRNEGACRAVTIRAPEGSVVNARFPAAMTMNTVYPAGEIVHACWQALAQVDPDRACAGWGKVAYCITSGPDRQGQPYVMYHWHGSSGGGAVRGRDGFNTIGQLTTLGGMSLPDVEVFEQLYPVAIRRQEFRCDGGGAGRFRGGTGVTYEADILEPAQFAFRGEGIRRPSGFGTVGGGTGAVGSMSLAPAAGPPVEAPQYGVRPLPPLRLAIASPGGGGWGDPRRRDPAAVLRDVADGVVSPEAARSVYGVALTADGAAVDHAATRRLRGAAAGPAASA</sequence>
<keyword evidence="3" id="KW-1185">Reference proteome</keyword>
<organism evidence="2 3">
    <name type="scientific">Marinibaculum pumilum</name>
    <dbReference type="NCBI Taxonomy" id="1766165"/>
    <lineage>
        <taxon>Bacteria</taxon>
        <taxon>Pseudomonadati</taxon>
        <taxon>Pseudomonadota</taxon>
        <taxon>Alphaproteobacteria</taxon>
        <taxon>Rhodospirillales</taxon>
        <taxon>Rhodospirillaceae</taxon>
        <taxon>Marinibaculum</taxon>
    </lineage>
</organism>
<evidence type="ECO:0000313" key="3">
    <source>
        <dbReference type="Proteomes" id="UP001595528"/>
    </source>
</evidence>
<dbReference type="RefSeq" id="WP_379904238.1">
    <property type="nucleotide sequence ID" value="NZ_JBHRTR010000034.1"/>
</dbReference>
<dbReference type="EMBL" id="JBHRTR010000034">
    <property type="protein sequence ID" value="MFC3229747.1"/>
    <property type="molecule type" value="Genomic_DNA"/>
</dbReference>
<dbReference type="PANTHER" id="PTHR11365">
    <property type="entry name" value="5-OXOPROLINASE RELATED"/>
    <property type="match status" value="1"/>
</dbReference>
<gene>
    <name evidence="2" type="ORF">ACFOGJ_21035</name>
</gene>
<dbReference type="InterPro" id="IPR003692">
    <property type="entry name" value="Hydantoinase_B"/>
</dbReference>
<feature type="non-terminal residue" evidence="2">
    <location>
        <position position="1"/>
    </location>
</feature>
<comment type="caution">
    <text evidence="2">The sequence shown here is derived from an EMBL/GenBank/DDBJ whole genome shotgun (WGS) entry which is preliminary data.</text>
</comment>
<name>A0ABV7L557_9PROT</name>
<feature type="domain" description="Hydantoinase B/oxoprolinase" evidence="1">
    <location>
        <begin position="2"/>
        <end position="366"/>
    </location>
</feature>
<dbReference type="Proteomes" id="UP001595528">
    <property type="component" value="Unassembled WGS sequence"/>
</dbReference>
<accession>A0ABV7L557</accession>
<proteinExistence type="predicted"/>
<protein>
    <submittedName>
        <fullName evidence="2">Hydantoinase B/oxoprolinase family protein</fullName>
    </submittedName>
</protein>
<evidence type="ECO:0000313" key="2">
    <source>
        <dbReference type="EMBL" id="MFC3229747.1"/>
    </source>
</evidence>
<reference evidence="3" key="1">
    <citation type="journal article" date="2019" name="Int. J. Syst. Evol. Microbiol.">
        <title>The Global Catalogue of Microorganisms (GCM) 10K type strain sequencing project: providing services to taxonomists for standard genome sequencing and annotation.</title>
        <authorList>
            <consortium name="The Broad Institute Genomics Platform"/>
            <consortium name="The Broad Institute Genome Sequencing Center for Infectious Disease"/>
            <person name="Wu L."/>
            <person name="Ma J."/>
        </authorList>
    </citation>
    <scope>NUCLEOTIDE SEQUENCE [LARGE SCALE GENOMIC DNA]</scope>
    <source>
        <strain evidence="3">KCTC 42964</strain>
    </source>
</reference>
<dbReference type="InterPro" id="IPR045079">
    <property type="entry name" value="Oxoprolinase-like"/>
</dbReference>